<evidence type="ECO:0000256" key="2">
    <source>
        <dbReference type="ARBA" id="ARBA00022595"/>
    </source>
</evidence>
<evidence type="ECO:0000256" key="5">
    <source>
        <dbReference type="ARBA" id="ARBA00023003"/>
    </source>
</evidence>
<keyword evidence="2" id="KW-1162">Viral penetration into host cytoplasm</keyword>
<proteinExistence type="inferred from homology"/>
<evidence type="ECO:0000259" key="8">
    <source>
        <dbReference type="Pfam" id="PF04984"/>
    </source>
</evidence>
<keyword evidence="7" id="KW-1160">Virus entry into host cell</keyword>
<organismHost>
    <name type="scientific">Synechococcus</name>
    <dbReference type="NCBI Taxonomy" id="1129"/>
</organismHost>
<dbReference type="Gene3D" id="3.40.50.11780">
    <property type="match status" value="2"/>
</dbReference>
<name>Q5GQN6_BPSYP</name>
<evidence type="ECO:0000256" key="6">
    <source>
        <dbReference type="ARBA" id="ARBA00023009"/>
    </source>
</evidence>
<gene>
    <name evidence="10" type="primary">gp18</name>
    <name evidence="11" type="ORF">S-PM2d102</name>
    <name evidence="10" type="ORF">S-PM2p102</name>
</gene>
<dbReference type="Pfam" id="PF17482">
    <property type="entry name" value="Phage_sheath_1C"/>
    <property type="match status" value="1"/>
</dbReference>
<keyword evidence="3" id="KW-1227">Viral tail protein</keyword>
<dbReference type="InterPro" id="IPR052042">
    <property type="entry name" value="Tail_sheath_structural"/>
</dbReference>
<keyword evidence="5" id="KW-1229">Viral tail sheath protein</keyword>
<dbReference type="KEGG" id="vg:3260481"/>
<feature type="domain" description="Tail sheath protein C-terminal" evidence="9">
    <location>
        <begin position="631"/>
        <end position="731"/>
    </location>
</feature>
<keyword evidence="6" id="KW-1171">Viral genome ejection through host cell envelope</keyword>
<dbReference type="InterPro" id="IPR035089">
    <property type="entry name" value="Phage_sheath_subtilisin"/>
</dbReference>
<dbReference type="EMBL" id="AJ630128">
    <property type="protein sequence ID" value="CAF34166.1"/>
    <property type="molecule type" value="Genomic_DNA"/>
</dbReference>
<protein>
    <submittedName>
        <fullName evidence="10">Tail sheath monomer</fullName>
    </submittedName>
</protein>
<reference evidence="10 12" key="1">
    <citation type="journal article" date="2004" name="Proc. Natl. Acad. Sci. U.S.A.">
        <title>Genetic organization of the psbAD region in phages infecting marine Synechococcus strains.</title>
        <authorList>
            <person name="Millard A."/>
            <person name="Clokie M.R."/>
            <person name="Shub D.A."/>
            <person name="Mann N.H."/>
        </authorList>
    </citation>
    <scope>NUCLEOTIDE SEQUENCE [LARGE SCALE GENOMIC DNA]</scope>
</reference>
<reference evidence="11 13" key="3">
    <citation type="journal article" date="2015" name="PLoS ONE">
        <title>Spontaneous Deletion of an "ORFanage" Region Facilitates Host Adaptation in a "Photosynthetic" Cyanophage.</title>
        <authorList>
            <person name="Puxty R.J."/>
            <person name="Perez-Sepulveda B."/>
            <person name="Rihtman B."/>
            <person name="Evans D.J."/>
            <person name="Millard A.D."/>
            <person name="Scanlan D.J."/>
        </authorList>
    </citation>
    <scope>NUCLEOTIDE SEQUENCE [LARGE SCALE GENOMIC DNA]</scope>
</reference>
<dbReference type="OrthoDB" id="879at10239"/>
<dbReference type="PANTHER" id="PTHR35861:SF2">
    <property type="entry name" value="FELS-2 PROPHAGE PROTEIN"/>
    <property type="match status" value="1"/>
</dbReference>
<dbReference type="GO" id="GO:0098027">
    <property type="term" value="C:virus tail, sheath"/>
    <property type="evidence" value="ECO:0007669"/>
    <property type="project" value="UniProtKB-KW"/>
</dbReference>
<evidence type="ECO:0000313" key="12">
    <source>
        <dbReference type="Proteomes" id="UP000000994"/>
    </source>
</evidence>
<reference evidence="11" key="4">
    <citation type="submission" date="2015-02" db="EMBL/GenBank/DDBJ databases">
        <authorList>
            <person name="Chooi Y.-H."/>
        </authorList>
    </citation>
    <scope>NUCLEOTIDE SEQUENCE</scope>
</reference>
<evidence type="ECO:0000313" key="10">
    <source>
        <dbReference type="EMBL" id="CAF34166.1"/>
    </source>
</evidence>
<keyword evidence="12" id="KW-1185">Reference proteome</keyword>
<evidence type="ECO:0000256" key="1">
    <source>
        <dbReference type="ARBA" id="ARBA00008005"/>
    </source>
</evidence>
<dbReference type="GeneID" id="3260481"/>
<keyword evidence="5" id="KW-0946">Virion</keyword>
<dbReference type="GO" id="GO:0099000">
    <property type="term" value="P:symbiont genome ejection through host cell envelope, contractile tail mechanism"/>
    <property type="evidence" value="ECO:0007669"/>
    <property type="project" value="UniProtKB-KW"/>
</dbReference>
<accession>Q5GQN6</accession>
<evidence type="ECO:0000313" key="13">
    <source>
        <dbReference type="Proteomes" id="UP000246186"/>
    </source>
</evidence>
<keyword evidence="4" id="KW-1242">Viral contractile tail ejection system</keyword>
<feature type="domain" description="Tail sheath protein subtilisin-like" evidence="8">
    <location>
        <begin position="452"/>
        <end position="627"/>
    </location>
</feature>
<dbReference type="RefSeq" id="YP_195136.1">
    <property type="nucleotide sequence ID" value="NC_006820.1"/>
</dbReference>
<evidence type="ECO:0000256" key="4">
    <source>
        <dbReference type="ARBA" id="ARBA00022766"/>
    </source>
</evidence>
<organism evidence="10 12">
    <name type="scientific">Synechococcus phage S-PM2</name>
    <dbReference type="NCBI Taxonomy" id="238854"/>
    <lineage>
        <taxon>Viruses</taxon>
        <taxon>Duplodnaviria</taxon>
        <taxon>Heunggongvirae</taxon>
        <taxon>Uroviricota</taxon>
        <taxon>Caudoviricetes</taxon>
        <taxon>Pantevenvirales</taxon>
        <taxon>Kyanoviridae</taxon>
        <taxon>Nodensvirus</taxon>
        <taxon>Nodensvirus spm2</taxon>
    </lineage>
</organism>
<evidence type="ECO:0000313" key="11">
    <source>
        <dbReference type="EMBL" id="CFW42256.1"/>
    </source>
</evidence>
<reference evidence="10 12" key="2">
    <citation type="journal article" date="2005" name="J. Bacteriol.">
        <title>The genome of S-PM2, a 'photosynthetic' T4-type bacteriophage that infects marine Synechococcus strains.</title>
        <authorList>
            <person name="Mann N.H."/>
            <person name="Clokie M.R."/>
            <person name="Millard A."/>
            <person name="Cook A."/>
            <person name="Wilson W.H."/>
            <person name="Wheatley P.J."/>
            <person name="Letarov A."/>
            <person name="Krisch H.M."/>
        </authorList>
    </citation>
    <scope>NUCLEOTIDE SEQUENCE</scope>
</reference>
<evidence type="ECO:0000256" key="3">
    <source>
        <dbReference type="ARBA" id="ARBA00022732"/>
    </source>
</evidence>
<evidence type="ECO:0000256" key="7">
    <source>
        <dbReference type="ARBA" id="ARBA00023296"/>
    </source>
</evidence>
<dbReference type="Pfam" id="PF04984">
    <property type="entry name" value="Phage_sheath_1"/>
    <property type="match status" value="1"/>
</dbReference>
<dbReference type="Proteomes" id="UP000246186">
    <property type="component" value="Genome"/>
</dbReference>
<comment type="similarity">
    <text evidence="1">Belongs to the myoviridae tail sheath protein family.</text>
</comment>
<evidence type="ECO:0000259" key="9">
    <source>
        <dbReference type="Pfam" id="PF17482"/>
    </source>
</evidence>
<dbReference type="Proteomes" id="UP000000994">
    <property type="component" value="Segment"/>
</dbReference>
<dbReference type="PANTHER" id="PTHR35861">
    <property type="match status" value="1"/>
</dbReference>
<sequence>MASQVSPGILIKERDLTNAVVTGALQIRAAHASTFAKGPIGDIVNINTQKELVSVFGEPKEDNAEDWMVASEFLNYGGRLAVVRAETTGVLNATTGSAGVLVKNRESWDAGSGNGEVFVARTAGSWGNSLMGVLVDRGADYIVTFAATPTDTAVGTQLLFSYSGTLVTGEILSYDSATNTATITASGTLTSQYLLDTPEQGLIGSFTDNSTTEVGRTPGTYSNVPASGGTGTGATFNVVVADAGGGVGGSVVVTLANPGTGYNQGETLTIASAATGDGTDILVTVATLSDGTIAITELKDWYLNTEIGSTGIKLGDIGPRPGTSQFATDNGITDDQVHFAVIDTTGELTGTANTIVERLTYLSKLSDARSEENANIYYKNVINEQSAYLYHGNDAAVQIAASGEAWGQSSDQVLADAGTAFSRTTGYWVNLAGGNDDFAYDAGEFGAAMDLFLDTEETEIDFVLMGGSMADEADTKSKATKVIAIAASRKDALAFVSPHKGNQIASTGNVALSSAQQKENTIAFFSDLTSTSYAVFDSGYKYVYDRFTDKYRYIPCNGDVAGLCVQTSNQLDDWYSPAGLNRGGILNAVKLAYNPNKADRDELYQNRINPVVSLRGQGITLFGDKTALAAPSAFDRINVRRLFLNLEKRARRLAEGVLFEQNDATTRAGFSSALNSYLSEVQARRGVTDYLVICDESNNTPDIIDRNEFVAEVYVKPTRSINFITITFTATKTGVTFSEVVGR</sequence>
<dbReference type="InterPro" id="IPR020287">
    <property type="entry name" value="Tail_sheath_C"/>
</dbReference>
<dbReference type="EMBL" id="LN828717">
    <property type="protein sequence ID" value="CFW42256.1"/>
    <property type="molecule type" value="Genomic_DNA"/>
</dbReference>